<dbReference type="PANTHER" id="PTHR15071">
    <property type="entry name" value="MANNOSE-6-PHOSPHATE RECEPTOR FAMILY MEMBER"/>
    <property type="match status" value="1"/>
</dbReference>
<dbReference type="SUPFAM" id="SSF50911">
    <property type="entry name" value="Mannose 6-phosphate receptor domain"/>
    <property type="match status" value="1"/>
</dbReference>
<comment type="caution">
    <text evidence="11">The sequence shown here is derived from an EMBL/GenBank/DDBJ whole genome shotgun (WGS) entry which is preliminary data.</text>
</comment>
<keyword evidence="8" id="KW-0325">Glycoprotein</keyword>
<gene>
    <name evidence="11" type="ORF">GBAR_LOCUS8448</name>
</gene>
<evidence type="ECO:0000256" key="5">
    <source>
        <dbReference type="ARBA" id="ARBA00022989"/>
    </source>
</evidence>
<evidence type="ECO:0000256" key="1">
    <source>
        <dbReference type="ARBA" id="ARBA00004308"/>
    </source>
</evidence>
<comment type="subcellular location">
    <subcellularLocation>
        <location evidence="1">Endomembrane system</location>
    </subcellularLocation>
</comment>
<keyword evidence="4" id="KW-0732">Signal</keyword>
<evidence type="ECO:0000256" key="2">
    <source>
        <dbReference type="ARBA" id="ARBA00022448"/>
    </source>
</evidence>
<sequence length="305" mass="33651">MSHDPSHGVRQISFSFSPCDNRRRKRRTMASRVVVCGLLLVAACGAARGASLAESQGVNEKCRHNLTKFDPYLSQYIGKRYEIQGAHTDKTYKYNIGICVDVDHDGIPGCAVKQTDSTSNSSHSFCIGRTAEAQVARMADGTWIELTYSGGDVYHSHCDSGSRTARIVFLCDPNVKGQGHVDFLEENNKDAICYYLFSLVSEEICGIEPGQLSAGDIILIILACLVGVWALAMFSGCLYKRFVVGAKGWEQIPCISFYREFGNLMADGCDYVCRSRPRTVVEYKEPTFGAASDSEDEKDDNLLPM</sequence>
<keyword evidence="5 9" id="KW-1133">Transmembrane helix</keyword>
<organism evidence="11 12">
    <name type="scientific">Geodia barretti</name>
    <name type="common">Barrett's horny sponge</name>
    <dbReference type="NCBI Taxonomy" id="519541"/>
    <lineage>
        <taxon>Eukaryota</taxon>
        <taxon>Metazoa</taxon>
        <taxon>Porifera</taxon>
        <taxon>Demospongiae</taxon>
        <taxon>Heteroscleromorpha</taxon>
        <taxon>Tetractinellida</taxon>
        <taxon>Astrophorina</taxon>
        <taxon>Geodiidae</taxon>
        <taxon>Geodia</taxon>
    </lineage>
</organism>
<dbReference type="InterPro" id="IPR009011">
    <property type="entry name" value="Man6P_isomerase_rcpt-bd_dom_sf"/>
</dbReference>
<keyword evidence="3 9" id="KW-0812">Transmembrane</keyword>
<dbReference type="Gene3D" id="2.70.130.10">
    <property type="entry name" value="Mannose-6-phosphate receptor binding domain"/>
    <property type="match status" value="1"/>
</dbReference>
<dbReference type="Pfam" id="PF02157">
    <property type="entry name" value="Man-6-P_recep"/>
    <property type="match status" value="1"/>
</dbReference>
<evidence type="ECO:0000256" key="6">
    <source>
        <dbReference type="ARBA" id="ARBA00023136"/>
    </source>
</evidence>
<dbReference type="GO" id="GO:0006622">
    <property type="term" value="P:protein targeting to lysosome"/>
    <property type="evidence" value="ECO:0007669"/>
    <property type="project" value="TreeGrafter"/>
</dbReference>
<evidence type="ECO:0000256" key="9">
    <source>
        <dbReference type="SAM" id="Phobius"/>
    </source>
</evidence>
<reference evidence="11" key="1">
    <citation type="submission" date="2023-03" db="EMBL/GenBank/DDBJ databases">
        <authorList>
            <person name="Steffen K."/>
            <person name="Cardenas P."/>
        </authorList>
    </citation>
    <scope>NUCLEOTIDE SEQUENCE</scope>
</reference>
<accession>A0AA35RMI4</accession>
<dbReference type="EMBL" id="CASHTH010001251">
    <property type="protein sequence ID" value="CAI8013291.1"/>
    <property type="molecule type" value="Genomic_DNA"/>
</dbReference>
<evidence type="ECO:0000256" key="3">
    <source>
        <dbReference type="ARBA" id="ARBA00022692"/>
    </source>
</evidence>
<feature type="transmembrane region" description="Helical" evidence="9">
    <location>
        <begin position="217"/>
        <end position="239"/>
    </location>
</feature>
<keyword evidence="2" id="KW-0813">Transport</keyword>
<evidence type="ECO:0000256" key="7">
    <source>
        <dbReference type="ARBA" id="ARBA00023157"/>
    </source>
</evidence>
<proteinExistence type="predicted"/>
<keyword evidence="12" id="KW-1185">Reference proteome</keyword>
<dbReference type="AlphaFoldDB" id="A0AA35RMI4"/>
<dbReference type="InterPro" id="IPR028927">
    <property type="entry name" value="Man-6-P_rcpt"/>
</dbReference>
<keyword evidence="11" id="KW-0675">Receptor</keyword>
<keyword evidence="6 9" id="KW-0472">Membrane</keyword>
<keyword evidence="7" id="KW-1015">Disulfide bond</keyword>
<protein>
    <submittedName>
        <fullName evidence="11">Cation-dependent mannose-6-phosphate receptor</fullName>
    </submittedName>
</protein>
<evidence type="ECO:0000256" key="4">
    <source>
        <dbReference type="ARBA" id="ARBA00022729"/>
    </source>
</evidence>
<feature type="domain" description="MRH" evidence="10">
    <location>
        <begin position="60"/>
        <end position="207"/>
    </location>
</feature>
<evidence type="ECO:0000256" key="8">
    <source>
        <dbReference type="ARBA" id="ARBA00023180"/>
    </source>
</evidence>
<dbReference type="GO" id="GO:0005802">
    <property type="term" value="C:trans-Golgi network"/>
    <property type="evidence" value="ECO:0007669"/>
    <property type="project" value="TreeGrafter"/>
</dbReference>
<evidence type="ECO:0000313" key="11">
    <source>
        <dbReference type="EMBL" id="CAI8013291.1"/>
    </source>
</evidence>
<dbReference type="PROSITE" id="PS51914">
    <property type="entry name" value="MRH"/>
    <property type="match status" value="1"/>
</dbReference>
<dbReference type="Proteomes" id="UP001174909">
    <property type="component" value="Unassembled WGS sequence"/>
</dbReference>
<evidence type="ECO:0000259" key="10">
    <source>
        <dbReference type="PROSITE" id="PS51914"/>
    </source>
</evidence>
<name>A0AA35RMI4_GEOBA</name>
<dbReference type="PANTHER" id="PTHR15071:SF29">
    <property type="entry name" value="CATION-DEPENDENT MANNOSE-6-PHOSPHATE RECEPTOR"/>
    <property type="match status" value="1"/>
</dbReference>
<evidence type="ECO:0000313" key="12">
    <source>
        <dbReference type="Proteomes" id="UP001174909"/>
    </source>
</evidence>
<dbReference type="InterPro" id="IPR044865">
    <property type="entry name" value="MRH_dom"/>
</dbReference>